<keyword evidence="3" id="KW-1185">Reference proteome</keyword>
<dbReference type="EMBL" id="KE344551">
    <property type="protein sequence ID" value="EXB66712.1"/>
    <property type="molecule type" value="Genomic_DNA"/>
</dbReference>
<dbReference type="AlphaFoldDB" id="W9RE07"/>
<feature type="region of interest" description="Disordered" evidence="1">
    <location>
        <begin position="57"/>
        <end position="96"/>
    </location>
</feature>
<accession>W9RE07</accession>
<evidence type="ECO:0000256" key="1">
    <source>
        <dbReference type="SAM" id="MobiDB-lite"/>
    </source>
</evidence>
<protein>
    <submittedName>
        <fullName evidence="2">Uncharacterized protein</fullName>
    </submittedName>
</protein>
<evidence type="ECO:0000313" key="3">
    <source>
        <dbReference type="Proteomes" id="UP000030645"/>
    </source>
</evidence>
<proteinExistence type="predicted"/>
<name>W9RE07_9ROSA</name>
<evidence type="ECO:0000313" key="2">
    <source>
        <dbReference type="EMBL" id="EXB66712.1"/>
    </source>
</evidence>
<reference evidence="3" key="1">
    <citation type="submission" date="2013-01" db="EMBL/GenBank/DDBJ databases">
        <title>Draft Genome Sequence of a Mulberry Tree, Morus notabilis C.K. Schneid.</title>
        <authorList>
            <person name="He N."/>
            <person name="Zhao S."/>
        </authorList>
    </citation>
    <scope>NUCLEOTIDE SEQUENCE</scope>
</reference>
<organism evidence="2 3">
    <name type="scientific">Morus notabilis</name>
    <dbReference type="NCBI Taxonomy" id="981085"/>
    <lineage>
        <taxon>Eukaryota</taxon>
        <taxon>Viridiplantae</taxon>
        <taxon>Streptophyta</taxon>
        <taxon>Embryophyta</taxon>
        <taxon>Tracheophyta</taxon>
        <taxon>Spermatophyta</taxon>
        <taxon>Magnoliopsida</taxon>
        <taxon>eudicotyledons</taxon>
        <taxon>Gunneridae</taxon>
        <taxon>Pentapetalae</taxon>
        <taxon>rosids</taxon>
        <taxon>fabids</taxon>
        <taxon>Rosales</taxon>
        <taxon>Moraceae</taxon>
        <taxon>Moreae</taxon>
        <taxon>Morus</taxon>
    </lineage>
</organism>
<feature type="compositionally biased region" description="Basic and acidic residues" evidence="1">
    <location>
        <begin position="57"/>
        <end position="82"/>
    </location>
</feature>
<sequence>MGLPSCLVAMRFHHHRSHHQMPRQPLISLVVDLRHYLVILYLQPSRFFGHDFQCRNDKESTTRGEAENSRERRETVTREKEKHGRKRRKEKGERWL</sequence>
<dbReference type="Proteomes" id="UP000030645">
    <property type="component" value="Unassembled WGS sequence"/>
</dbReference>
<gene>
    <name evidence="2" type="ORF">L484_003627</name>
</gene>